<comment type="caution">
    <text evidence="2">The sequence shown here is derived from an EMBL/GenBank/DDBJ whole genome shotgun (WGS) entry which is preliminary data.</text>
</comment>
<dbReference type="AlphaFoldDB" id="H0R3V5"/>
<organism evidence="2 3">
    <name type="scientific">Gordonia effusa NBRC 100432</name>
    <dbReference type="NCBI Taxonomy" id="1077974"/>
    <lineage>
        <taxon>Bacteria</taxon>
        <taxon>Bacillati</taxon>
        <taxon>Actinomycetota</taxon>
        <taxon>Actinomycetes</taxon>
        <taxon>Mycobacteriales</taxon>
        <taxon>Gordoniaceae</taxon>
        <taxon>Gordonia</taxon>
    </lineage>
</organism>
<dbReference type="OrthoDB" id="4578738at2"/>
<feature type="region of interest" description="Disordered" evidence="1">
    <location>
        <begin position="98"/>
        <end position="156"/>
    </location>
</feature>
<keyword evidence="3" id="KW-1185">Reference proteome</keyword>
<dbReference type="STRING" id="1077974.GOEFS_094_00550"/>
<evidence type="ECO:0000256" key="1">
    <source>
        <dbReference type="SAM" id="MobiDB-lite"/>
    </source>
</evidence>
<dbReference type="Proteomes" id="UP000035034">
    <property type="component" value="Unassembled WGS sequence"/>
</dbReference>
<dbReference type="EMBL" id="BAEH01000094">
    <property type="protein sequence ID" value="GAB19756.1"/>
    <property type="molecule type" value="Genomic_DNA"/>
</dbReference>
<dbReference type="eggNOG" id="ENOG502ZWG6">
    <property type="taxonomic scope" value="Bacteria"/>
</dbReference>
<protein>
    <submittedName>
        <fullName evidence="2">Uncharacterized protein</fullName>
    </submittedName>
</protein>
<feature type="compositionally biased region" description="Basic and acidic residues" evidence="1">
    <location>
        <begin position="131"/>
        <end position="140"/>
    </location>
</feature>
<reference evidence="2 3" key="1">
    <citation type="submission" date="2011-12" db="EMBL/GenBank/DDBJ databases">
        <title>Whole genome shotgun sequence of Gordonia effusa NBRC 100432.</title>
        <authorList>
            <person name="Yoshida I."/>
            <person name="Takarada H."/>
            <person name="Hosoyama A."/>
            <person name="Tsuchikane K."/>
            <person name="Katsumata H."/>
            <person name="Yamazaki S."/>
            <person name="Fujita N."/>
        </authorList>
    </citation>
    <scope>NUCLEOTIDE SEQUENCE [LARGE SCALE GENOMIC DNA]</scope>
    <source>
        <strain evidence="2 3">NBRC 100432</strain>
    </source>
</reference>
<proteinExistence type="predicted"/>
<name>H0R3V5_9ACTN</name>
<dbReference type="RefSeq" id="WP_007319091.1">
    <property type="nucleotide sequence ID" value="NZ_BAEH01000094.1"/>
</dbReference>
<gene>
    <name evidence="2" type="ORF">GOEFS_094_00550</name>
</gene>
<evidence type="ECO:0000313" key="3">
    <source>
        <dbReference type="Proteomes" id="UP000035034"/>
    </source>
</evidence>
<accession>H0R3V5</accession>
<evidence type="ECO:0000313" key="2">
    <source>
        <dbReference type="EMBL" id="GAB19756.1"/>
    </source>
</evidence>
<sequence length="226" mass="24461">MNVEGCWSTVICNASERAAVGYLGRDWALQCRLSSGHDGNHATDGDSGAAPSRRRWLEWTDFSEYPHSLLERDPCPVYGRTGAACELFSGHGGLHFYAPAPSRTADQQSEPASQPPAMPSTPATTTVPRSPDYRGGHRMTDTSQPQPARVQTPELNGVELRRADTFDRIDATIRESMELLASERRAVIPDASTEVDSAGAALISDALTDVAAAFERLAQAYRSVGR</sequence>